<protein>
    <recommendedName>
        <fullName evidence="2">Amidohydrolase 3 domain-containing protein</fullName>
    </recommendedName>
</protein>
<dbReference type="Gene3D" id="3.10.310.70">
    <property type="match status" value="1"/>
</dbReference>
<dbReference type="InParanoid" id="A0A067MH44"/>
<dbReference type="CDD" id="cd01300">
    <property type="entry name" value="YtcJ_like"/>
    <property type="match status" value="1"/>
</dbReference>
<dbReference type="InterPro" id="IPR032466">
    <property type="entry name" value="Metal_Hydrolase"/>
</dbReference>
<dbReference type="Pfam" id="PF07969">
    <property type="entry name" value="Amidohydro_3"/>
    <property type="match status" value="1"/>
</dbReference>
<feature type="region of interest" description="Disordered" evidence="1">
    <location>
        <begin position="15"/>
        <end position="66"/>
    </location>
</feature>
<dbReference type="PANTHER" id="PTHR22642">
    <property type="entry name" value="IMIDAZOLONEPROPIONASE"/>
    <property type="match status" value="1"/>
</dbReference>
<dbReference type="SUPFAM" id="SSF51556">
    <property type="entry name" value="Metallo-dependent hydrolases"/>
    <property type="match status" value="1"/>
</dbReference>
<feature type="domain" description="Amidohydrolase 3" evidence="2">
    <location>
        <begin position="169"/>
        <end position="648"/>
    </location>
</feature>
<organism evidence="3 4">
    <name type="scientific">Botryobasidium botryosum (strain FD-172 SS1)</name>
    <dbReference type="NCBI Taxonomy" id="930990"/>
    <lineage>
        <taxon>Eukaryota</taxon>
        <taxon>Fungi</taxon>
        <taxon>Dikarya</taxon>
        <taxon>Basidiomycota</taxon>
        <taxon>Agaricomycotina</taxon>
        <taxon>Agaricomycetes</taxon>
        <taxon>Cantharellales</taxon>
        <taxon>Botryobasidiaceae</taxon>
        <taxon>Botryobasidium</taxon>
    </lineage>
</organism>
<reference evidence="4" key="1">
    <citation type="journal article" date="2014" name="Proc. Natl. Acad. Sci. U.S.A.">
        <title>Extensive sampling of basidiomycete genomes demonstrates inadequacy of the white-rot/brown-rot paradigm for wood decay fungi.</title>
        <authorList>
            <person name="Riley R."/>
            <person name="Salamov A.A."/>
            <person name="Brown D.W."/>
            <person name="Nagy L.G."/>
            <person name="Floudas D."/>
            <person name="Held B.W."/>
            <person name="Levasseur A."/>
            <person name="Lombard V."/>
            <person name="Morin E."/>
            <person name="Otillar R."/>
            <person name="Lindquist E.A."/>
            <person name="Sun H."/>
            <person name="LaButti K.M."/>
            <person name="Schmutz J."/>
            <person name="Jabbour D."/>
            <person name="Luo H."/>
            <person name="Baker S.E."/>
            <person name="Pisabarro A.G."/>
            <person name="Walton J.D."/>
            <person name="Blanchette R.A."/>
            <person name="Henrissat B."/>
            <person name="Martin F."/>
            <person name="Cullen D."/>
            <person name="Hibbett D.S."/>
            <person name="Grigoriev I.V."/>
        </authorList>
    </citation>
    <scope>NUCLEOTIDE SEQUENCE [LARGE SCALE GENOMIC DNA]</scope>
    <source>
        <strain evidence="4">FD-172 SS1</strain>
    </source>
</reference>
<proteinExistence type="predicted"/>
<dbReference type="AlphaFoldDB" id="A0A067MH44"/>
<sequence>MFAAQLRRRQATLEKKLERAQQRGSAQEISQDSMEKDAAAKPTAARATGKRPLNIGSFRRPPPPGRGQGRLHAFLSAIVIFTLLFLYRRPSSTLPSSWALCSRDHLIYTVAEPAQVECIVVHDGEIVDSGSAQDIKERWEKRNGFESKPETKDFGLDSKNLKIKWLKPGQAAYPGFADAHAHIMDYGFSQDLSLVGTTSVEEVVDRIRQYILARPVLLNDTSAWIQGTGWDQNKWTSKEFPTARQLDTDILRARPISLSRIDGHALWVSPKAMQLLGETPENVEGGEIIRDELGYPTGIFVDEAMSLIQRVTPPWTQSQFLHYFQTAVTDALKHGLTSIHDAMAFPQHIDFFKQLADEGKLPIRLYLMGHIAGSTYWGGNISKIVNHPSGRISLRSVKLVADGAVGSWGAALLEPYSDNPDTNGILIQSPEALHSLIHDFIQDAWQVNVHCIGDRANNIVLDAFEKALSGKSNADLRLRLEHAQIMTQADIERAGKLKIIASVQPTHATSDMGYIEKRLGPERVKGAYAWRSLLNSGAPLALGSDFPVEGINPLLGFYAAVTRLTPEGDSPHGPNGWYPEQSLTRAEALRGMTLDAAYASFQESTIGSLVPGKRADVVVLWQDIMTAPVDQILNSKVAATIVDGQLAYGKL</sequence>
<dbReference type="InterPro" id="IPR011059">
    <property type="entry name" value="Metal-dep_hydrolase_composite"/>
</dbReference>
<gene>
    <name evidence="3" type="ORF">BOTBODRAFT_35533</name>
</gene>
<dbReference type="OrthoDB" id="3501663at2759"/>
<dbReference type="Gene3D" id="3.20.20.140">
    <property type="entry name" value="Metal-dependent hydrolases"/>
    <property type="match status" value="1"/>
</dbReference>
<feature type="compositionally biased region" description="Low complexity" evidence="1">
    <location>
        <begin position="40"/>
        <end position="51"/>
    </location>
</feature>
<dbReference type="HOGENOM" id="CLU_009942_1_1_1"/>
<dbReference type="Gene3D" id="2.30.40.10">
    <property type="entry name" value="Urease, subunit C, domain 1"/>
    <property type="match status" value="1"/>
</dbReference>
<evidence type="ECO:0000313" key="3">
    <source>
        <dbReference type="EMBL" id="KDQ11232.1"/>
    </source>
</evidence>
<dbReference type="SUPFAM" id="SSF51338">
    <property type="entry name" value="Composite domain of metallo-dependent hydrolases"/>
    <property type="match status" value="1"/>
</dbReference>
<evidence type="ECO:0000256" key="1">
    <source>
        <dbReference type="SAM" id="MobiDB-lite"/>
    </source>
</evidence>
<evidence type="ECO:0000259" key="2">
    <source>
        <dbReference type="Pfam" id="PF07969"/>
    </source>
</evidence>
<dbReference type="STRING" id="930990.A0A067MH44"/>
<dbReference type="EMBL" id="KL198060">
    <property type="protein sequence ID" value="KDQ11232.1"/>
    <property type="molecule type" value="Genomic_DNA"/>
</dbReference>
<name>A0A067MH44_BOTB1</name>
<feature type="compositionally biased region" description="Polar residues" evidence="1">
    <location>
        <begin position="22"/>
        <end position="32"/>
    </location>
</feature>
<evidence type="ECO:0000313" key="4">
    <source>
        <dbReference type="Proteomes" id="UP000027195"/>
    </source>
</evidence>
<dbReference type="GO" id="GO:0016810">
    <property type="term" value="F:hydrolase activity, acting on carbon-nitrogen (but not peptide) bonds"/>
    <property type="evidence" value="ECO:0007669"/>
    <property type="project" value="InterPro"/>
</dbReference>
<dbReference type="Proteomes" id="UP000027195">
    <property type="component" value="Unassembled WGS sequence"/>
</dbReference>
<keyword evidence="4" id="KW-1185">Reference proteome</keyword>
<accession>A0A067MH44</accession>
<dbReference type="InterPro" id="IPR033932">
    <property type="entry name" value="YtcJ-like"/>
</dbReference>
<dbReference type="PANTHER" id="PTHR22642:SF2">
    <property type="entry name" value="PROTEIN LONG AFTER FAR-RED 3"/>
    <property type="match status" value="1"/>
</dbReference>
<dbReference type="InterPro" id="IPR013108">
    <property type="entry name" value="Amidohydro_3"/>
</dbReference>